<proteinExistence type="inferred from homology"/>
<dbReference type="SUPFAM" id="SSF54211">
    <property type="entry name" value="Ribosomal protein S5 domain 2-like"/>
    <property type="match status" value="1"/>
</dbReference>
<reference evidence="9 10" key="1">
    <citation type="journal article" date="2016" name="Nat. Commun.">
        <title>Thousands of microbial genomes shed light on interconnected biogeochemical processes in an aquifer system.</title>
        <authorList>
            <person name="Anantharaman K."/>
            <person name="Brown C.T."/>
            <person name="Hug L.A."/>
            <person name="Sharon I."/>
            <person name="Castelle C.J."/>
            <person name="Probst A.J."/>
            <person name="Thomas B.C."/>
            <person name="Singh A."/>
            <person name="Wilkins M.J."/>
            <person name="Karaoz U."/>
            <person name="Brodie E.L."/>
            <person name="Williams K.H."/>
            <person name="Hubbard S.S."/>
            <person name="Banfield J.F."/>
        </authorList>
    </citation>
    <scope>NUCLEOTIDE SEQUENCE [LARGE SCALE GENOMIC DNA]</scope>
</reference>
<name>A0A1F7JCI7_9BACT</name>
<dbReference type="InterPro" id="IPR020568">
    <property type="entry name" value="Ribosomal_Su5_D2-typ_SF"/>
</dbReference>
<dbReference type="Gene3D" id="3.30.160.20">
    <property type="match status" value="1"/>
</dbReference>
<evidence type="ECO:0000256" key="7">
    <source>
        <dbReference type="RuleBase" id="RU003823"/>
    </source>
</evidence>
<dbReference type="PROSITE" id="PS50881">
    <property type="entry name" value="S5_DSRBD"/>
    <property type="match status" value="1"/>
</dbReference>
<dbReference type="Pfam" id="PF00333">
    <property type="entry name" value="Ribosomal_S5"/>
    <property type="match status" value="1"/>
</dbReference>
<dbReference type="Pfam" id="PF03719">
    <property type="entry name" value="Ribosomal_S5_C"/>
    <property type="match status" value="1"/>
</dbReference>
<dbReference type="InterPro" id="IPR013810">
    <property type="entry name" value="Ribosomal_uS5_N"/>
</dbReference>
<sequence>MQSQEKNKGRFGQRQRENTDGIEEKVLQIKRVSKKTRGGNYISFSALVAVGDHKGQVGIGLQRGLEVPQAIKKAIRYARKRMISVPLYSGTLPHDVKVNYKSAAIILRPAPKGAGLKAGSVVRSILNLVGVTDASAKIIGSRNQLINTYATILALKMLKKRE</sequence>
<comment type="similarity">
    <text evidence="1 7">Belongs to the universal ribosomal protein uS5 family.</text>
</comment>
<evidence type="ECO:0000313" key="9">
    <source>
        <dbReference type="EMBL" id="OGK53319.1"/>
    </source>
</evidence>
<dbReference type="PANTHER" id="PTHR48277:SF1">
    <property type="entry name" value="MITOCHONDRIAL RIBOSOMAL PROTEIN S5"/>
    <property type="match status" value="1"/>
</dbReference>
<dbReference type="AlphaFoldDB" id="A0A1F7JCI7"/>
<dbReference type="FunFam" id="3.30.230.10:FF:000002">
    <property type="entry name" value="30S ribosomal protein S5"/>
    <property type="match status" value="1"/>
</dbReference>
<keyword evidence="2 6" id="KW-0689">Ribosomal protein</keyword>
<dbReference type="GO" id="GO:0005840">
    <property type="term" value="C:ribosome"/>
    <property type="evidence" value="ECO:0007669"/>
    <property type="project" value="UniProtKB-KW"/>
</dbReference>
<accession>A0A1F7JCI7</accession>
<organism evidence="9 10">
    <name type="scientific">Candidatus Roizmanbacteria bacterium RIFCSPLOWO2_02_FULL_36_11</name>
    <dbReference type="NCBI Taxonomy" id="1802071"/>
    <lineage>
        <taxon>Bacteria</taxon>
        <taxon>Candidatus Roizmaniibacteriota</taxon>
    </lineage>
</organism>
<comment type="caution">
    <text evidence="9">The sequence shown here is derived from an EMBL/GenBank/DDBJ whole genome shotgun (WGS) entry which is preliminary data.</text>
</comment>
<dbReference type="GO" id="GO:0003735">
    <property type="term" value="F:structural constituent of ribosome"/>
    <property type="evidence" value="ECO:0007669"/>
    <property type="project" value="UniProtKB-UniRule"/>
</dbReference>
<evidence type="ECO:0000256" key="1">
    <source>
        <dbReference type="ARBA" id="ARBA00008945"/>
    </source>
</evidence>
<keyword evidence="3 6" id="KW-0687">Ribonucleoprotein</keyword>
<evidence type="ECO:0000259" key="8">
    <source>
        <dbReference type="PROSITE" id="PS50881"/>
    </source>
</evidence>
<dbReference type="GO" id="GO:0005737">
    <property type="term" value="C:cytoplasm"/>
    <property type="evidence" value="ECO:0007669"/>
    <property type="project" value="UniProtKB-ARBA"/>
</dbReference>
<dbReference type="SUPFAM" id="SSF54768">
    <property type="entry name" value="dsRNA-binding domain-like"/>
    <property type="match status" value="1"/>
</dbReference>
<dbReference type="PANTHER" id="PTHR48277">
    <property type="entry name" value="MITOCHONDRIAL RIBOSOMAL PROTEIN S5"/>
    <property type="match status" value="1"/>
</dbReference>
<dbReference type="InterPro" id="IPR000851">
    <property type="entry name" value="Ribosomal_uS5"/>
</dbReference>
<dbReference type="InterPro" id="IPR014721">
    <property type="entry name" value="Ribsml_uS5_D2-typ_fold_subgr"/>
</dbReference>
<evidence type="ECO:0000256" key="3">
    <source>
        <dbReference type="ARBA" id="ARBA00023274"/>
    </source>
</evidence>
<dbReference type="InterPro" id="IPR005324">
    <property type="entry name" value="Ribosomal_uS5_C"/>
</dbReference>
<evidence type="ECO:0000256" key="4">
    <source>
        <dbReference type="ARBA" id="ARBA00035255"/>
    </source>
</evidence>
<dbReference type="EMBL" id="MGAV01000021">
    <property type="protein sequence ID" value="OGK53319.1"/>
    <property type="molecule type" value="Genomic_DNA"/>
</dbReference>
<evidence type="ECO:0000256" key="6">
    <source>
        <dbReference type="PROSITE-ProRule" id="PRU00268"/>
    </source>
</evidence>
<protein>
    <recommendedName>
        <fullName evidence="4">Small ribosomal subunit protein uS5</fullName>
    </recommendedName>
    <alternativeName>
        <fullName evidence="5">30S ribosomal protein S5</fullName>
    </alternativeName>
</protein>
<dbReference type="Proteomes" id="UP000177418">
    <property type="component" value="Unassembled WGS sequence"/>
</dbReference>
<dbReference type="Gene3D" id="3.30.230.10">
    <property type="match status" value="1"/>
</dbReference>
<feature type="domain" description="S5 DRBM" evidence="8">
    <location>
        <begin position="22"/>
        <end position="85"/>
    </location>
</feature>
<evidence type="ECO:0000313" key="10">
    <source>
        <dbReference type="Proteomes" id="UP000177418"/>
    </source>
</evidence>
<evidence type="ECO:0000256" key="2">
    <source>
        <dbReference type="ARBA" id="ARBA00022980"/>
    </source>
</evidence>
<evidence type="ECO:0000256" key="5">
    <source>
        <dbReference type="ARBA" id="ARBA00035519"/>
    </source>
</evidence>
<dbReference type="GO" id="GO:1990904">
    <property type="term" value="C:ribonucleoprotein complex"/>
    <property type="evidence" value="ECO:0007669"/>
    <property type="project" value="UniProtKB-UniRule"/>
</dbReference>
<dbReference type="GO" id="GO:0003723">
    <property type="term" value="F:RNA binding"/>
    <property type="evidence" value="ECO:0007669"/>
    <property type="project" value="InterPro"/>
</dbReference>
<gene>
    <name evidence="9" type="ORF">A3H78_03380</name>
</gene>
<dbReference type="GO" id="GO:0006412">
    <property type="term" value="P:translation"/>
    <property type="evidence" value="ECO:0007669"/>
    <property type="project" value="InterPro"/>
</dbReference>